<dbReference type="InterPro" id="IPR029052">
    <property type="entry name" value="Metallo-depent_PP-like"/>
</dbReference>
<name>A0A1Y1CQB9_9BACT</name>
<dbReference type="OrthoDB" id="9779903at2"/>
<sequence length="667" mass="76696">MNLNYQKDELLQSNSSEDELKFLNLLAEKFPSVQAACTEIINLESIMNLPKGTEHFLTDIHGEYETFNHVLRNASGMVRKKIDVVYANTMLEKEKNQLAILIYYPEEKLKLITNEQEDLNQWFSITLRRLIEVARVSADKYTQSKVRKAMPSDFAYVIDELLNEPNAKKEKYFDCIIQSIIDVDRANQFIVAISKFIQRLLIDRLHIIGDIYDRGPFADKVMDVIQDHYSVDIQWGNHDIVWMAAATGIRASIAAVIRLSARYNNLDTLEDAYGINLMPLATFAMKAYEGDPCEAFIPKNTPPENIGSTQIKLTSKMHKAIMVIEMKLAGEIIRRSPEMEMEDRLLLDKINYEKGTVTIDGRELELNDKSFPTIDPKNPYQLTKEETELAEKLRYSFLYCEKLQRHIKTLFSKGSTYLSYNSNLLFHGCIPLDEKGNLKDLTLQGENYKGKALCDQFDLICRRAYFNREHPERTSKDRAYMWYLWSGAYSPLFGKKKMATFERYFLDDKEVQREESNMYYKLRDDSASCCRILEEFGLDPEVSHIINGHVPVKVGKGESPVKADGKLFVIDGGMSKPYQKVTGIAGYTLIYDSYSLILAEHTSFESKRRAILDEVDIVSTRSMIEHATKRIHVGDTHIGANLRQQIQDLNRLLDAYRKGIVKIKSVG</sequence>
<organism evidence="5 6">
    <name type="scientific">Labilibaculum antarcticum</name>
    <dbReference type="NCBI Taxonomy" id="1717717"/>
    <lineage>
        <taxon>Bacteria</taxon>
        <taxon>Pseudomonadati</taxon>
        <taxon>Bacteroidota</taxon>
        <taxon>Bacteroidia</taxon>
        <taxon>Marinilabiliales</taxon>
        <taxon>Marinifilaceae</taxon>
        <taxon>Labilibaculum</taxon>
    </lineage>
</organism>
<evidence type="ECO:0000313" key="5">
    <source>
        <dbReference type="EMBL" id="BAX82470.1"/>
    </source>
</evidence>
<comment type="pathway">
    <text evidence="4">Carbohydrate biosynthesis; gluconeogenesis.</text>
</comment>
<keyword evidence="1 4" id="KW-0378">Hydrolase</keyword>
<gene>
    <name evidence="4" type="primary">fbp</name>
    <name evidence="5" type="ORF">ALGA_4179</name>
</gene>
<reference evidence="6" key="2">
    <citation type="journal article" date="2020" name="Antonie Van Leeuwenhoek">
        <title>Labilibaculum antarcticum sp. nov., a novel facultative anaerobic, psychrotorelant bacterium isolated from marine sediment of Antarctica.</title>
        <authorList>
            <person name="Watanabe M."/>
            <person name="Kojima H."/>
            <person name="Fukui M."/>
        </authorList>
    </citation>
    <scope>NUCLEOTIDE SEQUENCE [LARGE SCALE GENOMIC DNA]</scope>
    <source>
        <strain evidence="6">SPP2</strain>
    </source>
</reference>
<dbReference type="Pfam" id="PF06874">
    <property type="entry name" value="FBPase_2"/>
    <property type="match status" value="1"/>
</dbReference>
<comment type="similarity">
    <text evidence="4">Belongs to the FBPase class 3 family.</text>
</comment>
<dbReference type="KEGG" id="mbas:ALGA_4179"/>
<dbReference type="SUPFAM" id="SSF56300">
    <property type="entry name" value="Metallo-dependent phosphatases"/>
    <property type="match status" value="1"/>
</dbReference>
<dbReference type="EC" id="3.1.3.11" evidence="4"/>
<dbReference type="GO" id="GO:0006094">
    <property type="term" value="P:gluconeogenesis"/>
    <property type="evidence" value="ECO:0007669"/>
    <property type="project" value="UniProtKB-UniRule"/>
</dbReference>
<comment type="catalytic activity">
    <reaction evidence="4">
        <text>beta-D-fructose 1,6-bisphosphate + H2O = beta-D-fructose 6-phosphate + phosphate</text>
        <dbReference type="Rhea" id="RHEA:11064"/>
        <dbReference type="ChEBI" id="CHEBI:15377"/>
        <dbReference type="ChEBI" id="CHEBI:32966"/>
        <dbReference type="ChEBI" id="CHEBI:43474"/>
        <dbReference type="ChEBI" id="CHEBI:57634"/>
        <dbReference type="EC" id="3.1.3.11"/>
    </reaction>
</comment>
<reference evidence="5 6" key="1">
    <citation type="journal article" date="2018" name="Mar. Genomics">
        <title>Complete genome sequence of Marinifilaceae bacterium strain SPP2, isolated from the Antarctic marine sediment.</title>
        <authorList>
            <person name="Watanabe M."/>
            <person name="Kojima H."/>
            <person name="Fukui M."/>
        </authorList>
    </citation>
    <scope>NUCLEOTIDE SEQUENCE [LARGE SCALE GENOMIC DNA]</scope>
    <source>
        <strain evidence="5 6">SPP2</strain>
    </source>
</reference>
<evidence type="ECO:0000256" key="3">
    <source>
        <dbReference type="ARBA" id="ARBA00023277"/>
    </source>
</evidence>
<dbReference type="EMBL" id="AP018042">
    <property type="protein sequence ID" value="BAX82470.1"/>
    <property type="molecule type" value="Genomic_DNA"/>
</dbReference>
<dbReference type="Gene3D" id="3.60.21.10">
    <property type="match status" value="1"/>
</dbReference>
<dbReference type="RefSeq" id="WP_096432819.1">
    <property type="nucleotide sequence ID" value="NZ_AP018042.1"/>
</dbReference>
<evidence type="ECO:0000256" key="2">
    <source>
        <dbReference type="ARBA" id="ARBA00023211"/>
    </source>
</evidence>
<accession>A0A1Y1CQB9</accession>
<dbReference type="InterPro" id="IPR009164">
    <property type="entry name" value="FBPtase_class3"/>
</dbReference>
<evidence type="ECO:0000313" key="6">
    <source>
        <dbReference type="Proteomes" id="UP000218267"/>
    </source>
</evidence>
<protein>
    <recommendedName>
        <fullName evidence="4">Fructose-1,6-bisphosphatase class 3</fullName>
        <shortName evidence="4">FBPase class 3</shortName>
        <ecNumber evidence="4">3.1.3.11</ecNumber>
    </recommendedName>
    <alternativeName>
        <fullName evidence="4">D-fructose-1,6-bisphosphate 1-phosphohydrolase class 3</fullName>
    </alternativeName>
</protein>
<dbReference type="GO" id="GO:0042132">
    <property type="term" value="F:fructose 1,6-bisphosphate 1-phosphatase activity"/>
    <property type="evidence" value="ECO:0007669"/>
    <property type="project" value="UniProtKB-UniRule"/>
</dbReference>
<dbReference type="UniPathway" id="UPA00138"/>
<comment type="cofactor">
    <cofactor evidence="4">
        <name>Mn(2+)</name>
        <dbReference type="ChEBI" id="CHEBI:29035"/>
    </cofactor>
</comment>
<keyword evidence="6" id="KW-1185">Reference proteome</keyword>
<dbReference type="HAMAP" id="MF_01854">
    <property type="entry name" value="FBPase_class3"/>
    <property type="match status" value="1"/>
</dbReference>
<proteinExistence type="inferred from homology"/>
<dbReference type="AlphaFoldDB" id="A0A1Y1CQB9"/>
<evidence type="ECO:0000256" key="4">
    <source>
        <dbReference type="HAMAP-Rule" id="MF_01854"/>
    </source>
</evidence>
<keyword evidence="2 4" id="KW-0464">Manganese</keyword>
<evidence type="ECO:0000256" key="1">
    <source>
        <dbReference type="ARBA" id="ARBA00022801"/>
    </source>
</evidence>
<keyword evidence="3 4" id="KW-0119">Carbohydrate metabolism</keyword>
<dbReference type="PIRSF" id="PIRSF000906">
    <property type="entry name" value="FBPtase_Bacill"/>
    <property type="match status" value="1"/>
</dbReference>
<dbReference type="Proteomes" id="UP000218267">
    <property type="component" value="Chromosome"/>
</dbReference>